<evidence type="ECO:0000313" key="1">
    <source>
        <dbReference type="EMBL" id="AFD27434.1"/>
    </source>
</evidence>
<dbReference type="AlphaFoldDB" id="H8H1N7"/>
<proteinExistence type="predicted"/>
<gene>
    <name evidence="1" type="ordered locus">DGo_PB0165</name>
</gene>
<keyword evidence="2" id="KW-1185">Reference proteome</keyword>
<dbReference type="RefSeq" id="WP_014686530.1">
    <property type="nucleotide sequence ID" value="NC_017791.1"/>
</dbReference>
<dbReference type="EMBL" id="CP002193">
    <property type="protein sequence ID" value="AFD27434.1"/>
    <property type="molecule type" value="Genomic_DNA"/>
</dbReference>
<reference evidence="1 2" key="1">
    <citation type="journal article" date="2012" name="PLoS ONE">
        <title>Genome sequence and transcriptome analysis of the radioresistant bacterium Deinococcus gobiensis: insights into the extreme environmental adaptations.</title>
        <authorList>
            <person name="Yuan M."/>
            <person name="Chen M."/>
            <person name="Zhang W."/>
            <person name="Lu W."/>
            <person name="Wang J."/>
            <person name="Yang M."/>
            <person name="Zhao P."/>
            <person name="Tang R."/>
            <person name="Li X."/>
            <person name="Hao Y."/>
            <person name="Zhou Z."/>
            <person name="Zhan Y."/>
            <person name="Yu H."/>
            <person name="Teng C."/>
            <person name="Yan Y."/>
            <person name="Ping S."/>
            <person name="Wang Y."/>
            <person name="Lin M."/>
        </authorList>
    </citation>
    <scope>NUCLEOTIDE SEQUENCE [LARGE SCALE GENOMIC DNA]</scope>
    <source>
        <strain evidence="2">DSM 21396 / JCM 16679 / CGMCC 1.7299 / I-0</strain>
        <plasmid evidence="1">P2</plasmid>
    </source>
</reference>
<dbReference type="KEGG" id="dgo:DGo_PB0165"/>
<keyword evidence="1" id="KW-0614">Plasmid</keyword>
<geneLocation type="plasmid" evidence="1 2">
    <name>P2</name>
</geneLocation>
<name>H8H1N7_DEIGI</name>
<organism evidence="1 2">
    <name type="scientific">Deinococcus gobiensis (strain DSM 21396 / JCM 16679 / CGMCC 1.7299 / I-0)</name>
    <dbReference type="NCBI Taxonomy" id="745776"/>
    <lineage>
        <taxon>Bacteria</taxon>
        <taxon>Thermotogati</taxon>
        <taxon>Deinococcota</taxon>
        <taxon>Deinococci</taxon>
        <taxon>Deinococcales</taxon>
        <taxon>Deinococcaceae</taxon>
        <taxon>Deinococcus</taxon>
    </lineage>
</organism>
<evidence type="ECO:0000313" key="2">
    <source>
        <dbReference type="Proteomes" id="UP000007575"/>
    </source>
</evidence>
<sequence length="90" mass="10336">MSEKTLQEIGENLLRIIEEHEALVVELRRHPSRDDHLQTVFIQQLVLSGDDAVRQAVETSIRTLVVQRDLMERLLYALGPVPPCIRPLLN</sequence>
<accession>H8H1N7</accession>
<dbReference type="Proteomes" id="UP000007575">
    <property type="component" value="Plasmid P2"/>
</dbReference>
<dbReference type="PATRIC" id="fig|745776.4.peg.3540"/>
<protein>
    <submittedName>
        <fullName evidence="1">Uncharacterized protein</fullName>
    </submittedName>
</protein>
<dbReference type="HOGENOM" id="CLU_2435925_0_0_0"/>